<reference evidence="2" key="1">
    <citation type="journal article" date="2015" name="Nature">
        <title>Complex archaea that bridge the gap between prokaryotes and eukaryotes.</title>
        <authorList>
            <person name="Spang A."/>
            <person name="Saw J.H."/>
            <person name="Jorgensen S.L."/>
            <person name="Zaremba-Niedzwiedzka K."/>
            <person name="Martijn J."/>
            <person name="Lind A.E."/>
            <person name="van Eijk R."/>
            <person name="Schleper C."/>
            <person name="Guy L."/>
            <person name="Ettema T.J."/>
        </authorList>
    </citation>
    <scope>NUCLEOTIDE SEQUENCE</scope>
</reference>
<sequence>MMWFKVLWASRKFRVAIVDMVLALLIFILGTLLTDIQAEFWLTIIGIMQPMFVMVVVGIAWEDAAAKRSGTFYVPPDPH</sequence>
<evidence type="ECO:0008006" key="3">
    <source>
        <dbReference type="Google" id="ProtNLM"/>
    </source>
</evidence>
<comment type="caution">
    <text evidence="2">The sequence shown here is derived from an EMBL/GenBank/DDBJ whole genome shotgun (WGS) entry which is preliminary data.</text>
</comment>
<proteinExistence type="predicted"/>
<dbReference type="AlphaFoldDB" id="A0A0F9KR81"/>
<feature type="transmembrane region" description="Helical" evidence="1">
    <location>
        <begin position="12"/>
        <end position="34"/>
    </location>
</feature>
<protein>
    <recommendedName>
        <fullName evidence="3">RDD domain-containing protein</fullName>
    </recommendedName>
</protein>
<evidence type="ECO:0000313" key="2">
    <source>
        <dbReference type="EMBL" id="KKM24593.1"/>
    </source>
</evidence>
<organism evidence="2">
    <name type="scientific">marine sediment metagenome</name>
    <dbReference type="NCBI Taxonomy" id="412755"/>
    <lineage>
        <taxon>unclassified sequences</taxon>
        <taxon>metagenomes</taxon>
        <taxon>ecological metagenomes</taxon>
    </lineage>
</organism>
<keyword evidence="1" id="KW-0812">Transmembrane</keyword>
<name>A0A0F9KR81_9ZZZZ</name>
<evidence type="ECO:0000256" key="1">
    <source>
        <dbReference type="SAM" id="Phobius"/>
    </source>
</evidence>
<accession>A0A0F9KR81</accession>
<dbReference type="EMBL" id="LAZR01012893">
    <property type="protein sequence ID" value="KKM24593.1"/>
    <property type="molecule type" value="Genomic_DNA"/>
</dbReference>
<gene>
    <name evidence="2" type="ORF">LCGC14_1603550</name>
</gene>
<feature type="transmembrane region" description="Helical" evidence="1">
    <location>
        <begin position="40"/>
        <end position="61"/>
    </location>
</feature>
<keyword evidence="1" id="KW-1133">Transmembrane helix</keyword>
<keyword evidence="1" id="KW-0472">Membrane</keyword>